<feature type="domain" description="NOMO fifth transthyretin-like" evidence="14">
    <location>
        <begin position="450"/>
        <end position="533"/>
    </location>
</feature>
<dbReference type="InterPro" id="IPR056319">
    <property type="entry name" value="NOMO_7th"/>
</dbReference>
<sequence length="1240" mass="134737">MLFGRKASAAKLFIDGLKSSRKIGIVDWIGVKSDPSMALCLLGLLLLAHLGSASSSSSSSSGEIHGCGGFVQASSGLAKTSHSKFDFSDITVELCTQDGLVKESTQCAPNGYYFIPLYHYHYHNDNAKPASFLLRVKGPTGWSWDPEKVPVLLDHNGCNANADINFKFTGFMISGQVLGAVGAHTCQLNNHGPSGVRVDLLSPSGDLVSHVFTSHTGHYSFPNVIPGNYKLSASHADYEIETRGSTEVKLGFGNAKVDDFFFVSGYNVDGSIVSKGNPISGVNVYLYSNDVLEVHCPKGFGDGPRPGALCHAVSDADGNFVFTSLPCGTYELLPYYKGDNTVFDVSPPSLVVSVAHHHLTIPQKFEVTGFSVAGRVVDSSGAGIGNAKVILDGKFKTVTDSLGNYKLDQVTSKQYSIAAEKDHYKFSPLENFMVLPNMASVDDIKAISYDVCGVVRMISTNTKAMVALTHGPENVKPQKKLIDENGKFCFEVPPGEYRLAAVPVASSDSFASPVFAPSFLDVKVESPLLDLEFSQSQVSIHGEIICKEKCSSDVSLSLVRLTGGSVQDRKMFKLGSDSGAFVFSKVLPGKYILEVTHAENKWCWDHNSMELDVGPEDMKGIVFTQTGYWIDIVSTHQTGAFLKLPDSSKLDLSIVKGSQRICLGAPGKHELHFVNPCINFGDAAHQFDTRSHEPIHVRGQKYLVTGEIQLEIGLDEGEEITVDVLNGENAPIETISAKFVAKNGDEKAIYGYSTWAGLGDDLVFIARDGSSTREKKILFYPTQRQFSVATSECQKHVAPIVGKPGLYLQGSVTPPLSGVKIQIISLGKSSYAQLQEGSLAAETETNSDGVFSAGPLYDDISYKVEASKSGYHILQTGDTSFECLKLGQIEVRIHGETDLETGMIPSVLLSLSADNGCIHFHQLVSWQFLSPTCTQVALTFPENNHLHPVLSHEEYSFSPRAMAIDLESGETKVIDFHATRVAFSAMGKVTLLSGQPKEGVFIEARSESEGFYEEATTDKSGYFRLRGLIPDTTYLVKVVPKETPGVVPIERSSPEFFPIHVGHGDTTGVDFVAFEMPEMPLVTGHVEGDDLDTALTHLSVEVRSANEPSRVETIISLPLSGYFEIRDLSKSRHLIQLRSGLPTSSFIFDSEPFEIDLRKQPQVHVGPLSYKIQERHHKQDLTPAPVLPLVVGVSVVILFISMPRLTDLYQMTVGMANGASSSVTSKKEAVPRKPGLRRRA</sequence>
<dbReference type="PANTHER" id="PTHR23303">
    <property type="entry name" value="CARBOXYPEPTIDASE REGULATORY REGION-CONTAINING"/>
    <property type="match status" value="1"/>
</dbReference>
<dbReference type="Pfam" id="PF22904">
    <property type="entry name" value="NOMO1-like_2nd"/>
    <property type="match status" value="1"/>
</dbReference>
<evidence type="ECO:0000259" key="15">
    <source>
        <dbReference type="Pfam" id="PF23660"/>
    </source>
</evidence>
<dbReference type="Gene3D" id="2.60.40.10">
    <property type="entry name" value="Immunoglobulins"/>
    <property type="match status" value="1"/>
</dbReference>
<feature type="domain" description="NOMO second beta-sandwich" evidence="11">
    <location>
        <begin position="168"/>
        <end position="263"/>
    </location>
</feature>
<keyword evidence="6 8" id="KW-0472">Membrane</keyword>
<evidence type="ECO:0000259" key="10">
    <source>
        <dbReference type="Pfam" id="PF22902"/>
    </source>
</evidence>
<evidence type="ECO:0000259" key="12">
    <source>
        <dbReference type="Pfam" id="PF23141"/>
    </source>
</evidence>
<dbReference type="Pfam" id="PF23662">
    <property type="entry name" value="DUF7152"/>
    <property type="match status" value="1"/>
</dbReference>
<dbReference type="Pfam" id="PF23660">
    <property type="entry name" value="NOMO_8th"/>
    <property type="match status" value="1"/>
</dbReference>
<dbReference type="PANTHER" id="PTHR23303:SF14">
    <property type="entry name" value="BOS COMPLEX SUBUNIT NOMO1-RELATED"/>
    <property type="match status" value="1"/>
</dbReference>
<dbReference type="InterPro" id="IPR055075">
    <property type="entry name" value="NOMO-like_N"/>
</dbReference>
<feature type="domain" description="NOMO eighth prealbumin-like" evidence="15">
    <location>
        <begin position="703"/>
        <end position="803"/>
    </location>
</feature>
<evidence type="ECO:0000256" key="5">
    <source>
        <dbReference type="ARBA" id="ARBA00022989"/>
    </source>
</evidence>
<evidence type="ECO:0000256" key="7">
    <source>
        <dbReference type="SAM" id="MobiDB-lite"/>
    </source>
</evidence>
<feature type="transmembrane region" description="Helical" evidence="8">
    <location>
        <begin position="1181"/>
        <end position="1201"/>
    </location>
</feature>
<feature type="domain" description="NOMO third transthyretin-like" evidence="13">
    <location>
        <begin position="309"/>
        <end position="367"/>
    </location>
</feature>
<organism evidence="17 18">
    <name type="scientific">Rhynchospora pubera</name>
    <dbReference type="NCBI Taxonomy" id="906938"/>
    <lineage>
        <taxon>Eukaryota</taxon>
        <taxon>Viridiplantae</taxon>
        <taxon>Streptophyta</taxon>
        <taxon>Embryophyta</taxon>
        <taxon>Tracheophyta</taxon>
        <taxon>Spermatophyta</taxon>
        <taxon>Magnoliopsida</taxon>
        <taxon>Liliopsida</taxon>
        <taxon>Poales</taxon>
        <taxon>Cyperaceae</taxon>
        <taxon>Cyperoideae</taxon>
        <taxon>Rhynchosporeae</taxon>
        <taxon>Rhynchospora</taxon>
    </lineage>
</organism>
<evidence type="ECO:0000256" key="1">
    <source>
        <dbReference type="ARBA" id="ARBA00004115"/>
    </source>
</evidence>
<comment type="subcellular location">
    <subcellularLocation>
        <location evidence="1">Endoplasmic reticulum membrane</location>
        <topology evidence="1">Single-pass type I membrane protein</topology>
    </subcellularLocation>
</comment>
<dbReference type="SUPFAM" id="SSF49452">
    <property type="entry name" value="Starch-binding domain-like"/>
    <property type="match status" value="3"/>
</dbReference>
<dbReference type="Pfam" id="PF22898">
    <property type="entry name" value="NOMO1-like_1st"/>
    <property type="match status" value="1"/>
</dbReference>
<dbReference type="GO" id="GO:0005789">
    <property type="term" value="C:endoplasmic reticulum membrane"/>
    <property type="evidence" value="ECO:0007669"/>
    <property type="project" value="UniProtKB-SubCell"/>
</dbReference>
<proteinExistence type="predicted"/>
<feature type="domain" description="DUF7152" evidence="16">
    <location>
        <begin position="1078"/>
        <end position="1177"/>
    </location>
</feature>
<dbReference type="SUPFAM" id="SSF49478">
    <property type="entry name" value="Cna protein B-type domain"/>
    <property type="match status" value="1"/>
</dbReference>
<dbReference type="InterPro" id="IPR055576">
    <property type="entry name" value="DUF7152"/>
</dbReference>
<feature type="domain" description="NOMO seventh transthyretin-like" evidence="12">
    <location>
        <begin position="629"/>
        <end position="701"/>
    </location>
</feature>
<dbReference type="AlphaFoldDB" id="A0AAV8EAX0"/>
<feature type="domain" description="NOMO-like ninth beta-sandwich" evidence="10">
    <location>
        <begin position="805"/>
        <end position="878"/>
    </location>
</feature>
<comment type="caution">
    <text evidence="17">The sequence shown here is derived from an EMBL/GenBank/DDBJ whole genome shotgun (WGS) entry which is preliminary data.</text>
</comment>
<dbReference type="Gene3D" id="2.60.40.1120">
    <property type="entry name" value="Carboxypeptidase-like, regulatory domain"/>
    <property type="match status" value="1"/>
</dbReference>
<reference evidence="17" key="1">
    <citation type="submission" date="2022-08" db="EMBL/GenBank/DDBJ databases">
        <authorList>
            <person name="Marques A."/>
        </authorList>
    </citation>
    <scope>NUCLEOTIDE SEQUENCE</scope>
    <source>
        <strain evidence="17">RhyPub2mFocal</strain>
        <tissue evidence="17">Leaves</tissue>
    </source>
</reference>
<evidence type="ECO:0000259" key="13">
    <source>
        <dbReference type="Pfam" id="PF23193"/>
    </source>
</evidence>
<dbReference type="InterPro" id="IPR055073">
    <property type="entry name" value="NOMO1-like_9th"/>
</dbReference>
<evidence type="ECO:0000313" key="18">
    <source>
        <dbReference type="Proteomes" id="UP001140206"/>
    </source>
</evidence>
<dbReference type="EMBL" id="JAMFTS010000003">
    <property type="protein sequence ID" value="KAJ4775947.1"/>
    <property type="molecule type" value="Genomic_DNA"/>
</dbReference>
<keyword evidence="5 8" id="KW-1133">Transmembrane helix</keyword>
<evidence type="ECO:0000313" key="17">
    <source>
        <dbReference type="EMBL" id="KAJ4775947.1"/>
    </source>
</evidence>
<name>A0AAV8EAX0_9POAL</name>
<dbReference type="Pfam" id="PF23141">
    <property type="entry name" value="Ig_NOMO"/>
    <property type="match status" value="1"/>
</dbReference>
<dbReference type="InterPro" id="IPR056189">
    <property type="entry name" value="NOMO_3rd"/>
</dbReference>
<evidence type="ECO:0000259" key="14">
    <source>
        <dbReference type="Pfam" id="PF23194"/>
    </source>
</evidence>
<keyword evidence="18" id="KW-1185">Reference proteome</keyword>
<evidence type="ECO:0000259" key="16">
    <source>
        <dbReference type="Pfam" id="PF23662"/>
    </source>
</evidence>
<dbReference type="InterPro" id="IPR056187">
    <property type="entry name" value="NOMO_8th"/>
</dbReference>
<evidence type="ECO:0000256" key="6">
    <source>
        <dbReference type="ARBA" id="ARBA00023136"/>
    </source>
</evidence>
<dbReference type="InterPro" id="IPR055074">
    <property type="entry name" value="NOMO1-3_2nd"/>
</dbReference>
<accession>A0AAV8EAX0</accession>
<dbReference type="InterPro" id="IPR051417">
    <property type="entry name" value="SDr/BOS_complex"/>
</dbReference>
<keyword evidence="3" id="KW-0732">Signal</keyword>
<evidence type="ECO:0000259" key="9">
    <source>
        <dbReference type="Pfam" id="PF22898"/>
    </source>
</evidence>
<dbReference type="Pfam" id="PF23194">
    <property type="entry name" value="NOMO_5th"/>
    <property type="match status" value="1"/>
</dbReference>
<evidence type="ECO:0000256" key="4">
    <source>
        <dbReference type="ARBA" id="ARBA00022824"/>
    </source>
</evidence>
<evidence type="ECO:0000256" key="2">
    <source>
        <dbReference type="ARBA" id="ARBA00022692"/>
    </source>
</evidence>
<dbReference type="Proteomes" id="UP001140206">
    <property type="component" value="Chromosome 3"/>
</dbReference>
<feature type="domain" description="NOMO-like N-terminal beta-sandwich" evidence="9">
    <location>
        <begin position="79"/>
        <end position="166"/>
    </location>
</feature>
<dbReference type="InterPro" id="IPR013784">
    <property type="entry name" value="Carb-bd-like_fold"/>
</dbReference>
<keyword evidence="2 8" id="KW-0812">Transmembrane</keyword>
<dbReference type="Pfam" id="PF23193">
    <property type="entry name" value="NOMO_3rd"/>
    <property type="match status" value="1"/>
</dbReference>
<evidence type="ECO:0000259" key="11">
    <source>
        <dbReference type="Pfam" id="PF22904"/>
    </source>
</evidence>
<gene>
    <name evidence="17" type="ORF">LUZ62_060204</name>
</gene>
<feature type="region of interest" description="Disordered" evidence="7">
    <location>
        <begin position="1220"/>
        <end position="1240"/>
    </location>
</feature>
<keyword evidence="4" id="KW-0256">Endoplasmic reticulum</keyword>
<dbReference type="InterPro" id="IPR013783">
    <property type="entry name" value="Ig-like_fold"/>
</dbReference>
<protein>
    <submittedName>
        <fullName evidence="17">Nodal modulator 1</fullName>
    </submittedName>
</protein>
<dbReference type="Pfam" id="PF13620">
    <property type="entry name" value="CarboxypepD_reg"/>
    <property type="match status" value="1"/>
</dbReference>
<evidence type="ECO:0000256" key="8">
    <source>
        <dbReference type="SAM" id="Phobius"/>
    </source>
</evidence>
<evidence type="ECO:0000256" key="3">
    <source>
        <dbReference type="ARBA" id="ARBA00022729"/>
    </source>
</evidence>
<dbReference type="GO" id="GO:0030246">
    <property type="term" value="F:carbohydrate binding"/>
    <property type="evidence" value="ECO:0007669"/>
    <property type="project" value="InterPro"/>
</dbReference>
<dbReference type="Pfam" id="PF22902">
    <property type="entry name" value="NOMO1-like_9th"/>
    <property type="match status" value="1"/>
</dbReference>
<dbReference type="InterPro" id="IPR056190">
    <property type="entry name" value="NOMO_5th"/>
</dbReference>